<name>A0ABN0TR92_9ACTN</name>
<dbReference type="Pfam" id="PF13472">
    <property type="entry name" value="Lipase_GDSL_2"/>
    <property type="match status" value="1"/>
</dbReference>
<reference evidence="2 3" key="1">
    <citation type="journal article" date="2019" name="Int. J. Syst. Evol. Microbiol.">
        <title>The Global Catalogue of Microorganisms (GCM) 10K type strain sequencing project: providing services to taxonomists for standard genome sequencing and annotation.</title>
        <authorList>
            <consortium name="The Broad Institute Genomics Platform"/>
            <consortium name="The Broad Institute Genome Sequencing Center for Infectious Disease"/>
            <person name="Wu L."/>
            <person name="Ma J."/>
        </authorList>
    </citation>
    <scope>NUCLEOTIDE SEQUENCE [LARGE SCALE GENOMIC DNA]</scope>
    <source>
        <strain evidence="2 3">JCM 10425</strain>
    </source>
</reference>
<dbReference type="EMBL" id="BAAAGX010000006">
    <property type="protein sequence ID" value="GAA0228158.1"/>
    <property type="molecule type" value="Genomic_DNA"/>
</dbReference>
<evidence type="ECO:0000259" key="1">
    <source>
        <dbReference type="Pfam" id="PF13472"/>
    </source>
</evidence>
<keyword evidence="2" id="KW-0378">Hydrolase</keyword>
<accession>A0ABN0TR92</accession>
<evidence type="ECO:0000313" key="2">
    <source>
        <dbReference type="EMBL" id="GAA0228158.1"/>
    </source>
</evidence>
<gene>
    <name evidence="2" type="ORF">GCM10009539_11970</name>
</gene>
<comment type="caution">
    <text evidence="2">The sequence shown here is derived from an EMBL/GenBank/DDBJ whole genome shotgun (WGS) entry which is preliminary data.</text>
</comment>
<dbReference type="GO" id="GO:0016787">
    <property type="term" value="F:hydrolase activity"/>
    <property type="evidence" value="ECO:0007669"/>
    <property type="project" value="UniProtKB-KW"/>
</dbReference>
<evidence type="ECO:0000313" key="3">
    <source>
        <dbReference type="Proteomes" id="UP001500967"/>
    </source>
</evidence>
<sequence length="231" mass="24519">MTIHLQLLTVALQGAWVRAITEAPPPPAAGPTEGVVDGDGGPPLRLLVVGDSTAAGCGVDTHADAFTGNFADALTVRTRRPVHWRVVGQYGATARRIRHRLVPSAGTGYDLAVLLCGGNDVMSRRGAAQWRDDLTAIVSELEDRADRVTIVGIPPFVTFPALPASLGRYLSGRADALDDVSRQICATSSRTTWVTATGVPTRNFFASDGLHLSATGYRYWARSIASQLDLG</sequence>
<dbReference type="PANTHER" id="PTHR30383">
    <property type="entry name" value="THIOESTERASE 1/PROTEASE 1/LYSOPHOSPHOLIPASE L1"/>
    <property type="match status" value="1"/>
</dbReference>
<keyword evidence="3" id="KW-1185">Reference proteome</keyword>
<proteinExistence type="predicted"/>
<feature type="domain" description="SGNH hydrolase-type esterase" evidence="1">
    <location>
        <begin position="48"/>
        <end position="218"/>
    </location>
</feature>
<dbReference type="Gene3D" id="3.40.50.1110">
    <property type="entry name" value="SGNH hydrolase"/>
    <property type="match status" value="1"/>
</dbReference>
<dbReference type="PANTHER" id="PTHR30383:SF5">
    <property type="entry name" value="SGNH HYDROLASE-TYPE ESTERASE DOMAIN-CONTAINING PROTEIN"/>
    <property type="match status" value="1"/>
</dbReference>
<dbReference type="SUPFAM" id="SSF52266">
    <property type="entry name" value="SGNH hydrolase"/>
    <property type="match status" value="1"/>
</dbReference>
<dbReference type="InterPro" id="IPR036514">
    <property type="entry name" value="SGNH_hydro_sf"/>
</dbReference>
<protein>
    <submittedName>
        <fullName evidence="2">SGNH/GDSL hydrolase family protein</fullName>
    </submittedName>
</protein>
<dbReference type="Proteomes" id="UP001500967">
    <property type="component" value="Unassembled WGS sequence"/>
</dbReference>
<dbReference type="RefSeq" id="WP_344647711.1">
    <property type="nucleotide sequence ID" value="NZ_BAAAGX010000006.1"/>
</dbReference>
<dbReference type="CDD" id="cd01836">
    <property type="entry name" value="FeeA_FeeB_like"/>
    <property type="match status" value="1"/>
</dbReference>
<dbReference type="InterPro" id="IPR013830">
    <property type="entry name" value="SGNH_hydro"/>
</dbReference>
<organism evidence="2 3">
    <name type="scientific">Cryptosporangium japonicum</name>
    <dbReference type="NCBI Taxonomy" id="80872"/>
    <lineage>
        <taxon>Bacteria</taxon>
        <taxon>Bacillati</taxon>
        <taxon>Actinomycetota</taxon>
        <taxon>Actinomycetes</taxon>
        <taxon>Cryptosporangiales</taxon>
        <taxon>Cryptosporangiaceae</taxon>
        <taxon>Cryptosporangium</taxon>
    </lineage>
</organism>
<dbReference type="InterPro" id="IPR051532">
    <property type="entry name" value="Ester_Hydrolysis_Enzymes"/>
</dbReference>